<name>A0ABP9UEU4_9DEIO</name>
<sequence length="248" mass="29407">MVDRNLPKDFYTTRVQDVAQERYYYDFLGDNGNQYLERLFSLIEGDLSQKYRNLLNSVHDGYILSHDEKQVIISFLKLQLIRSDWMRNKIPDAIVDNLFKEDYVPEGKRLLHAYIIHEGTFAEQLDYLINYQFKVFKADQNLGLFTSSFPCYFHHVGDLDDLLELILSNRRNSRDDLFMNMDAFFPLSSDFCIYIQKLARFSEIDDQNWYSHFVTSGISWASDKIFFKETKFSTQLYPALKPIIKSSR</sequence>
<dbReference type="EMBL" id="BAABQU010000036">
    <property type="protein sequence ID" value="GAA5441078.1"/>
    <property type="molecule type" value="Genomic_DNA"/>
</dbReference>
<comment type="caution">
    <text evidence="1">The sequence shown here is derived from an EMBL/GenBank/DDBJ whole genome shotgun (WGS) entry which is preliminary data.</text>
</comment>
<reference evidence="1 2" key="1">
    <citation type="submission" date="2024-02" db="EMBL/GenBank/DDBJ databases">
        <title>Deinococcus caeni NBRC 101312.</title>
        <authorList>
            <person name="Ichikawa N."/>
            <person name="Katano-Makiyama Y."/>
            <person name="Hidaka K."/>
        </authorList>
    </citation>
    <scope>NUCLEOTIDE SEQUENCE [LARGE SCALE GENOMIC DNA]</scope>
    <source>
        <strain evidence="1 2">NBRC 101312</strain>
    </source>
</reference>
<dbReference type="Pfam" id="PF14022">
    <property type="entry name" value="DUF4238"/>
    <property type="match status" value="1"/>
</dbReference>
<dbReference type="InterPro" id="IPR025332">
    <property type="entry name" value="DUF4238"/>
</dbReference>
<proteinExistence type="predicted"/>
<keyword evidence="2" id="KW-1185">Reference proteome</keyword>
<gene>
    <name evidence="1" type="ORF">Dcae01_02611</name>
</gene>
<evidence type="ECO:0000313" key="2">
    <source>
        <dbReference type="Proteomes" id="UP001423409"/>
    </source>
</evidence>
<protein>
    <submittedName>
        <fullName evidence="1">Uncharacterized protein</fullName>
    </submittedName>
</protein>
<organism evidence="1 2">
    <name type="scientific">Deinococcus caeni</name>
    <dbReference type="NCBI Taxonomy" id="569127"/>
    <lineage>
        <taxon>Bacteria</taxon>
        <taxon>Thermotogati</taxon>
        <taxon>Deinococcota</taxon>
        <taxon>Deinococci</taxon>
        <taxon>Deinococcales</taxon>
        <taxon>Deinococcaceae</taxon>
        <taxon>Deinococcus</taxon>
    </lineage>
</organism>
<evidence type="ECO:0000313" key="1">
    <source>
        <dbReference type="EMBL" id="GAA5441078.1"/>
    </source>
</evidence>
<dbReference type="Proteomes" id="UP001423409">
    <property type="component" value="Unassembled WGS sequence"/>
</dbReference>
<accession>A0ABP9UEU4</accession>